<protein>
    <submittedName>
        <fullName evidence="2">Uncharacterized protein</fullName>
    </submittedName>
</protein>
<sequence length="138" mass="16236">MHNAISPLLEKDVYKLYLLIEALKRIDKNESSRGTTKILNDVEKYLKQSLNSLNTDDLESLQEESGELLQKFYRWLIQGFEIHTEINYLSPNRKKELIALGYFLQGELSTQEEFSYIKKVLRSYLAIIERFRNPSSTQ</sequence>
<evidence type="ECO:0000313" key="2">
    <source>
        <dbReference type="EMBL" id="KST70234.1"/>
    </source>
</evidence>
<accession>A0A0V8A0E0</accession>
<dbReference type="Proteomes" id="UP000053372">
    <property type="component" value="Unassembled WGS sequence"/>
</dbReference>
<dbReference type="EMBL" id="LMTZ01000093">
    <property type="protein sequence ID" value="KST66896.1"/>
    <property type="molecule type" value="Genomic_DNA"/>
</dbReference>
<proteinExistence type="predicted"/>
<comment type="caution">
    <text evidence="2">The sequence shown here is derived from an EMBL/GenBank/DDBJ whole genome shotgun (WGS) entry which is preliminary data.</text>
</comment>
<evidence type="ECO:0000313" key="3">
    <source>
        <dbReference type="Proteomes" id="UP000053372"/>
    </source>
</evidence>
<dbReference type="EMBL" id="LMTZ01000002">
    <property type="protein sequence ID" value="KST70234.1"/>
    <property type="molecule type" value="Genomic_DNA"/>
</dbReference>
<reference evidence="2 3" key="1">
    <citation type="journal article" date="2015" name="Genome Announc.">
        <title>Draft Genome of the Euendolithic (true boring) Cyanobacterium Mastigocoleus testarum strain BC008.</title>
        <authorList>
            <person name="Guida B.S."/>
            <person name="Garcia-Pichel F."/>
        </authorList>
    </citation>
    <scope>NUCLEOTIDE SEQUENCE [LARGE SCALE GENOMIC DNA]</scope>
    <source>
        <strain evidence="2 3">BC008</strain>
    </source>
</reference>
<organism evidence="2 3">
    <name type="scientific">Mastigocoleus testarum BC008</name>
    <dbReference type="NCBI Taxonomy" id="371196"/>
    <lineage>
        <taxon>Bacteria</taxon>
        <taxon>Bacillati</taxon>
        <taxon>Cyanobacteriota</taxon>
        <taxon>Cyanophyceae</taxon>
        <taxon>Nostocales</taxon>
        <taxon>Hapalosiphonaceae</taxon>
        <taxon>Mastigocoleus</taxon>
    </lineage>
</organism>
<keyword evidence="3" id="KW-1185">Reference proteome</keyword>
<name>A0A0V8A0E0_9CYAN</name>
<dbReference type="AlphaFoldDB" id="A0A0V8A0E0"/>
<evidence type="ECO:0000313" key="1">
    <source>
        <dbReference type="EMBL" id="KST66896.1"/>
    </source>
</evidence>
<gene>
    <name evidence="1" type="ORF">BC008_27300</name>
    <name evidence="2" type="ORF">BC008_36905</name>
</gene>